<proteinExistence type="predicted"/>
<comment type="caution">
    <text evidence="2">The sequence shown here is derived from an EMBL/GenBank/DDBJ whole genome shotgun (WGS) entry which is preliminary data.</text>
</comment>
<dbReference type="InterPro" id="IPR006311">
    <property type="entry name" value="TAT_signal"/>
</dbReference>
<accession>A0A853JFK8</accession>
<keyword evidence="1" id="KW-0812">Transmembrane</keyword>
<dbReference type="EMBL" id="JACCKA010000091">
    <property type="protein sequence ID" value="NZA28151.1"/>
    <property type="molecule type" value="Genomic_DNA"/>
</dbReference>
<keyword evidence="1" id="KW-1133">Transmembrane helix</keyword>
<keyword evidence="3" id="KW-1185">Reference proteome</keyword>
<keyword evidence="1" id="KW-0472">Membrane</keyword>
<dbReference type="RefSeq" id="WP_180679916.1">
    <property type="nucleotide sequence ID" value="NZ_JACCKA010000091.1"/>
</dbReference>
<reference evidence="2 3" key="1">
    <citation type="submission" date="2020-07" db="EMBL/GenBank/DDBJ databases">
        <title>Luteimonas sp. SJ-92.</title>
        <authorList>
            <person name="Huang X.-X."/>
            <person name="Xu L."/>
            <person name="Sun J.-Q."/>
        </authorList>
    </citation>
    <scope>NUCLEOTIDE SEQUENCE [LARGE SCALE GENOMIC DNA]</scope>
    <source>
        <strain evidence="2 3">SJ-92</strain>
    </source>
</reference>
<evidence type="ECO:0000313" key="2">
    <source>
        <dbReference type="EMBL" id="NZA28151.1"/>
    </source>
</evidence>
<name>A0A853JFK8_9GAMM</name>
<gene>
    <name evidence="2" type="ORF">H0E84_17365</name>
</gene>
<evidence type="ECO:0000256" key="1">
    <source>
        <dbReference type="SAM" id="Phobius"/>
    </source>
</evidence>
<organism evidence="2 3">
    <name type="scientific">Luteimonas salinisoli</name>
    <dbReference type="NCBI Taxonomy" id="2752307"/>
    <lineage>
        <taxon>Bacteria</taxon>
        <taxon>Pseudomonadati</taxon>
        <taxon>Pseudomonadota</taxon>
        <taxon>Gammaproteobacteria</taxon>
        <taxon>Lysobacterales</taxon>
        <taxon>Lysobacteraceae</taxon>
        <taxon>Luteimonas</taxon>
    </lineage>
</organism>
<sequence>MRDDDAGPDPDAMRRRLLRYRVGAIAALLAGAAGTVYLAAAQDRCSGGGSGAGGLVVHDARGQPRLAIGLVGRCQPRPP</sequence>
<dbReference type="Proteomes" id="UP000578091">
    <property type="component" value="Unassembled WGS sequence"/>
</dbReference>
<dbReference type="AlphaFoldDB" id="A0A853JFK8"/>
<dbReference type="PROSITE" id="PS51318">
    <property type="entry name" value="TAT"/>
    <property type="match status" value="1"/>
</dbReference>
<protein>
    <submittedName>
        <fullName evidence="2">Uncharacterized protein</fullName>
    </submittedName>
</protein>
<evidence type="ECO:0000313" key="3">
    <source>
        <dbReference type="Proteomes" id="UP000578091"/>
    </source>
</evidence>
<feature type="transmembrane region" description="Helical" evidence="1">
    <location>
        <begin position="20"/>
        <end position="40"/>
    </location>
</feature>